<keyword evidence="8" id="KW-1185">Reference proteome</keyword>
<dbReference type="GO" id="GO:0051082">
    <property type="term" value="F:unfolded protein binding"/>
    <property type="evidence" value="ECO:0007669"/>
    <property type="project" value="UniProtKB-UniRule"/>
</dbReference>
<evidence type="ECO:0000256" key="4">
    <source>
        <dbReference type="ARBA" id="ARBA00023186"/>
    </source>
</evidence>
<dbReference type="GO" id="GO:0019627">
    <property type="term" value="P:urea metabolic process"/>
    <property type="evidence" value="ECO:0007669"/>
    <property type="project" value="InterPro"/>
</dbReference>
<dbReference type="OrthoDB" id="5421304at2"/>
<dbReference type="NCBIfam" id="NF009751">
    <property type="entry name" value="PRK13261.1-1"/>
    <property type="match status" value="1"/>
</dbReference>
<reference evidence="7 8" key="1">
    <citation type="submission" date="2018-07" db="EMBL/GenBank/DDBJ databases">
        <title>Genomic Encyclopedia of Type Strains, Phase IV (KMG-IV): sequencing the most valuable type-strain genomes for metagenomic binning, comparative biology and taxonomic classification.</title>
        <authorList>
            <person name="Goeker M."/>
        </authorList>
    </citation>
    <scope>NUCLEOTIDE SEQUENCE [LARGE SCALE GENOMIC DNA]</scope>
    <source>
        <strain evidence="7 8">DSM 26407</strain>
    </source>
</reference>
<accession>A0A369BWJ9</accession>
<evidence type="ECO:0000256" key="3">
    <source>
        <dbReference type="ARBA" id="ARBA00022596"/>
    </source>
</evidence>
<dbReference type="GO" id="GO:0005737">
    <property type="term" value="C:cytoplasm"/>
    <property type="evidence" value="ECO:0007669"/>
    <property type="project" value="UniProtKB-SubCell"/>
</dbReference>
<comment type="similarity">
    <text evidence="5">Belongs to the UreE family.</text>
</comment>
<dbReference type="Pfam" id="PF02814">
    <property type="entry name" value="UreE_N"/>
    <property type="match status" value="1"/>
</dbReference>
<dbReference type="InterPro" id="IPR012406">
    <property type="entry name" value="UreE"/>
</dbReference>
<comment type="subcellular location">
    <subcellularLocation>
        <location evidence="1 5">Cytoplasm</location>
    </subcellularLocation>
</comment>
<keyword evidence="3 5" id="KW-0533">Nickel</keyword>
<dbReference type="AlphaFoldDB" id="A0A369BWJ9"/>
<dbReference type="GO" id="GO:0006457">
    <property type="term" value="P:protein folding"/>
    <property type="evidence" value="ECO:0007669"/>
    <property type="project" value="InterPro"/>
</dbReference>
<dbReference type="SUPFAM" id="SSF69287">
    <property type="entry name" value="Urease metallochaperone UreE, N-terminal domain"/>
    <property type="match status" value="1"/>
</dbReference>
<dbReference type="Proteomes" id="UP000252707">
    <property type="component" value="Unassembled WGS sequence"/>
</dbReference>
<sequence>MLRVTERLGTPEQPEVTLTLPYELRVKSRMPVQLDNGENVGLMLPRGTQLCDGDLLRDESGRVIRVCAAPERVSTARSRDPLLLARACYHLGNRHVALQIETAWVRYATDHVLDDMLRELGLEVVNEIAPFEPEGGAYGGGHGHAHNHDYVHVRLV</sequence>
<evidence type="ECO:0000256" key="2">
    <source>
        <dbReference type="ARBA" id="ARBA00022490"/>
    </source>
</evidence>
<keyword evidence="2 5" id="KW-0963">Cytoplasm</keyword>
<evidence type="ECO:0000313" key="7">
    <source>
        <dbReference type="EMBL" id="RCX26009.1"/>
    </source>
</evidence>
<evidence type="ECO:0000256" key="5">
    <source>
        <dbReference type="HAMAP-Rule" id="MF_00822"/>
    </source>
</evidence>
<dbReference type="InterPro" id="IPR036118">
    <property type="entry name" value="UreE_N_sf"/>
</dbReference>
<dbReference type="HAMAP" id="MF_00822">
    <property type="entry name" value="UreE"/>
    <property type="match status" value="1"/>
</dbReference>
<dbReference type="PIRSF" id="PIRSF036402">
    <property type="entry name" value="Ureas_acces_UreE"/>
    <property type="match status" value="1"/>
</dbReference>
<comment type="caution">
    <text evidence="7">The sequence shown here is derived from an EMBL/GenBank/DDBJ whole genome shotgun (WGS) entry which is preliminary data.</text>
</comment>
<gene>
    <name evidence="5" type="primary">ureE</name>
    <name evidence="7" type="ORF">DFQ59_11212</name>
</gene>
<organism evidence="7 8">
    <name type="scientific">Thioalbus denitrificans</name>
    <dbReference type="NCBI Taxonomy" id="547122"/>
    <lineage>
        <taxon>Bacteria</taxon>
        <taxon>Pseudomonadati</taxon>
        <taxon>Pseudomonadota</taxon>
        <taxon>Gammaproteobacteria</taxon>
        <taxon>Chromatiales</taxon>
        <taxon>Ectothiorhodospiraceae</taxon>
        <taxon>Thioalbus</taxon>
    </lineage>
</organism>
<dbReference type="InterPro" id="IPR007864">
    <property type="entry name" value="UreE_C_dom"/>
</dbReference>
<evidence type="ECO:0000256" key="1">
    <source>
        <dbReference type="ARBA" id="ARBA00004496"/>
    </source>
</evidence>
<dbReference type="CDD" id="cd00571">
    <property type="entry name" value="UreE"/>
    <property type="match status" value="1"/>
</dbReference>
<proteinExistence type="inferred from homology"/>
<dbReference type="EMBL" id="QPJY01000012">
    <property type="protein sequence ID" value="RCX26009.1"/>
    <property type="molecule type" value="Genomic_DNA"/>
</dbReference>
<dbReference type="GO" id="GO:0016151">
    <property type="term" value="F:nickel cation binding"/>
    <property type="evidence" value="ECO:0007669"/>
    <property type="project" value="UniProtKB-UniRule"/>
</dbReference>
<dbReference type="GO" id="GO:0065003">
    <property type="term" value="P:protein-containing complex assembly"/>
    <property type="evidence" value="ECO:0007669"/>
    <property type="project" value="InterPro"/>
</dbReference>
<dbReference type="RefSeq" id="WP_114280910.1">
    <property type="nucleotide sequence ID" value="NZ_QPJY01000012.1"/>
</dbReference>
<evidence type="ECO:0000313" key="8">
    <source>
        <dbReference type="Proteomes" id="UP000252707"/>
    </source>
</evidence>
<feature type="domain" description="UreE urease accessory N-terminal" evidence="6">
    <location>
        <begin position="1"/>
        <end position="64"/>
    </location>
</feature>
<dbReference type="InterPro" id="IPR004029">
    <property type="entry name" value="UreE_N"/>
</dbReference>
<dbReference type="Pfam" id="PF05194">
    <property type="entry name" value="UreE_C"/>
    <property type="match status" value="1"/>
</dbReference>
<protein>
    <recommendedName>
        <fullName evidence="5">Urease accessory protein UreE</fullName>
    </recommendedName>
</protein>
<dbReference type="Gene3D" id="2.60.260.20">
    <property type="entry name" value="Urease metallochaperone UreE, N-terminal domain"/>
    <property type="match status" value="1"/>
</dbReference>
<dbReference type="Gene3D" id="3.30.70.790">
    <property type="entry name" value="UreE, C-terminal domain"/>
    <property type="match status" value="1"/>
</dbReference>
<evidence type="ECO:0000259" key="6">
    <source>
        <dbReference type="SMART" id="SM00988"/>
    </source>
</evidence>
<comment type="function">
    <text evidence="5">Involved in urease metallocenter assembly. Binds nickel. Probably functions as a nickel donor during metallocenter assembly.</text>
</comment>
<keyword evidence="4 5" id="KW-0143">Chaperone</keyword>
<dbReference type="SUPFAM" id="SSF69737">
    <property type="entry name" value="Urease metallochaperone UreE, C-terminal domain"/>
    <property type="match status" value="1"/>
</dbReference>
<dbReference type="SMART" id="SM00988">
    <property type="entry name" value="UreE_N"/>
    <property type="match status" value="1"/>
</dbReference>
<name>A0A369BWJ9_9GAMM</name>